<evidence type="ECO:0000256" key="6">
    <source>
        <dbReference type="ARBA" id="ARBA00037937"/>
    </source>
</evidence>
<dbReference type="Proteomes" id="UP000298050">
    <property type="component" value="Unassembled WGS sequence"/>
</dbReference>
<keyword evidence="8" id="KW-0966">Cell projection</keyword>
<evidence type="ECO:0000256" key="5">
    <source>
        <dbReference type="ARBA" id="ARBA00023143"/>
    </source>
</evidence>
<dbReference type="Pfam" id="PF04347">
    <property type="entry name" value="FliO"/>
    <property type="match status" value="1"/>
</dbReference>
<protein>
    <recommendedName>
        <fullName evidence="7">Flagellar protein</fullName>
    </recommendedName>
</protein>
<dbReference type="InterPro" id="IPR052205">
    <property type="entry name" value="FliO/MopB"/>
</dbReference>
<comment type="similarity">
    <text evidence="6 7">Belongs to the FliO/MopB family.</text>
</comment>
<dbReference type="InterPro" id="IPR022781">
    <property type="entry name" value="Flagellar_biosynth_FliO"/>
</dbReference>
<comment type="caution">
    <text evidence="8">The sequence shown here is derived from an EMBL/GenBank/DDBJ whole genome shotgun (WGS) entry which is preliminary data.</text>
</comment>
<keyword evidence="3 7" id="KW-1133">Transmembrane helix</keyword>
<keyword evidence="8" id="KW-0282">Flagellum</keyword>
<gene>
    <name evidence="8" type="primary">fliO</name>
    <name evidence="8" type="ORF">E4634_12775</name>
</gene>
<evidence type="ECO:0000256" key="1">
    <source>
        <dbReference type="ARBA" id="ARBA00022475"/>
    </source>
</evidence>
<keyword evidence="5 7" id="KW-0975">Bacterial flagellum</keyword>
<evidence type="ECO:0000256" key="2">
    <source>
        <dbReference type="ARBA" id="ARBA00022692"/>
    </source>
</evidence>
<feature type="transmembrane region" description="Helical" evidence="7">
    <location>
        <begin position="20"/>
        <end position="41"/>
    </location>
</feature>
<dbReference type="EMBL" id="SRLE01000008">
    <property type="protein sequence ID" value="TGD73145.1"/>
    <property type="molecule type" value="Genomic_DNA"/>
</dbReference>
<dbReference type="GO" id="GO:0005886">
    <property type="term" value="C:plasma membrane"/>
    <property type="evidence" value="ECO:0007669"/>
    <property type="project" value="UniProtKB-SubCell"/>
</dbReference>
<evidence type="ECO:0000313" key="8">
    <source>
        <dbReference type="EMBL" id="TGD73145.1"/>
    </source>
</evidence>
<keyword evidence="9" id="KW-1185">Reference proteome</keyword>
<keyword evidence="2 7" id="KW-0812">Transmembrane</keyword>
<dbReference type="OrthoDB" id="6897726at2"/>
<sequence length="130" mass="13429">METDTLAAGGVDTISSMAMLGKTALSLLFIVALILALSYLLRRLNRSGGSGRQLLRQVASTSLGPRERVVVVEFNGTWLVLGVGGGQVNKLHETPADPELAASGQAGQFARQLAGRLQGGDSAAATGKQP</sequence>
<dbReference type="PANTHER" id="PTHR38766">
    <property type="entry name" value="FLAGELLAR PROTEIN FLIO"/>
    <property type="match status" value="1"/>
</dbReference>
<dbReference type="PANTHER" id="PTHR38766:SF1">
    <property type="entry name" value="FLAGELLAR PROTEIN FLIO"/>
    <property type="match status" value="1"/>
</dbReference>
<dbReference type="NCBIfam" id="TIGR03500">
    <property type="entry name" value="FliO_TIGR"/>
    <property type="match status" value="1"/>
</dbReference>
<keyword evidence="4 7" id="KW-0472">Membrane</keyword>
<proteinExistence type="inferred from homology"/>
<comment type="subcellular location">
    <subcellularLocation>
        <location evidence="7">Cell membrane</location>
    </subcellularLocation>
    <subcellularLocation>
        <location evidence="7">Bacterial flagellum basal body</location>
    </subcellularLocation>
</comment>
<evidence type="ECO:0000256" key="4">
    <source>
        <dbReference type="ARBA" id="ARBA00023136"/>
    </source>
</evidence>
<dbReference type="RefSeq" id="WP_135444466.1">
    <property type="nucleotide sequence ID" value="NZ_SRLE01000008.1"/>
</dbReference>
<organism evidence="8 9">
    <name type="scientific">Mangrovimicrobium sediminis</name>
    <dbReference type="NCBI Taxonomy" id="2562682"/>
    <lineage>
        <taxon>Bacteria</taxon>
        <taxon>Pseudomonadati</taxon>
        <taxon>Pseudomonadota</taxon>
        <taxon>Gammaproteobacteria</taxon>
        <taxon>Cellvibrionales</taxon>
        <taxon>Halieaceae</taxon>
        <taxon>Mangrovimicrobium</taxon>
    </lineage>
</organism>
<keyword evidence="8" id="KW-0969">Cilium</keyword>
<dbReference type="AlphaFoldDB" id="A0A4Z0M1H3"/>
<evidence type="ECO:0000256" key="3">
    <source>
        <dbReference type="ARBA" id="ARBA00022989"/>
    </source>
</evidence>
<name>A0A4Z0M1H3_9GAMM</name>
<keyword evidence="1 7" id="KW-1003">Cell membrane</keyword>
<evidence type="ECO:0000256" key="7">
    <source>
        <dbReference type="RuleBase" id="RU362064"/>
    </source>
</evidence>
<dbReference type="GO" id="GO:0044781">
    <property type="term" value="P:bacterial-type flagellum organization"/>
    <property type="evidence" value="ECO:0007669"/>
    <property type="project" value="UniProtKB-UniRule"/>
</dbReference>
<dbReference type="GO" id="GO:0009425">
    <property type="term" value="C:bacterial-type flagellum basal body"/>
    <property type="evidence" value="ECO:0007669"/>
    <property type="project" value="UniProtKB-SubCell"/>
</dbReference>
<reference evidence="8 9" key="1">
    <citation type="submission" date="2019-04" db="EMBL/GenBank/DDBJ databases">
        <title>Taxonomy of novel Haliea sp. from mangrove soil of West Coast of India.</title>
        <authorList>
            <person name="Verma A."/>
            <person name="Kumar P."/>
            <person name="Krishnamurthi S."/>
        </authorList>
    </citation>
    <scope>NUCLEOTIDE SEQUENCE [LARGE SCALE GENOMIC DNA]</scope>
    <source>
        <strain evidence="8 9">SAOS-164</strain>
    </source>
</reference>
<accession>A0A4Z0M1H3</accession>
<evidence type="ECO:0000313" key="9">
    <source>
        <dbReference type="Proteomes" id="UP000298050"/>
    </source>
</evidence>